<comment type="caution">
    <text evidence="1">The sequence shown here is derived from an EMBL/GenBank/DDBJ whole genome shotgun (WGS) entry which is preliminary data.</text>
</comment>
<evidence type="ECO:0000313" key="1">
    <source>
        <dbReference type="EMBL" id="KAJ0041353.1"/>
    </source>
</evidence>
<dbReference type="EMBL" id="CM047740">
    <property type="protein sequence ID" value="KAJ0041353.1"/>
    <property type="molecule type" value="Genomic_DNA"/>
</dbReference>
<dbReference type="Proteomes" id="UP001163603">
    <property type="component" value="Chromosome 5"/>
</dbReference>
<accession>A0ACC0YT56</accession>
<proteinExistence type="predicted"/>
<sequence>MESADEGNKDSYLVRKARESKEHDVITLEAKIEELVKMKEELKRAKDSATQSWLDSRPLIDELERLKSGLATAKNRYSLSNTVVSELQSELETSVESIRAKKEEELNATRMVNELSQTLDETREELETLKLAADEERRARSKLKQVSRLRRQTLQTSQLTLRAARIESEAFRASAAEALSYIKISEIDGTTVHLTHKEYHALTRKAKEETSLADWRISVSIEQKHAAEVSRNFALSRLKESYSVNRSKRRRMEGKQFEEGSRRREAEEQDLNIKVEAQENRGFAIPKARARLIAESSRRNPQPMRRAKSNINKKLIKKRKTSIFHQIKSFLVRSIARLFG</sequence>
<organism evidence="1 2">
    <name type="scientific">Pistacia integerrima</name>
    <dbReference type="NCBI Taxonomy" id="434235"/>
    <lineage>
        <taxon>Eukaryota</taxon>
        <taxon>Viridiplantae</taxon>
        <taxon>Streptophyta</taxon>
        <taxon>Embryophyta</taxon>
        <taxon>Tracheophyta</taxon>
        <taxon>Spermatophyta</taxon>
        <taxon>Magnoliopsida</taxon>
        <taxon>eudicotyledons</taxon>
        <taxon>Gunneridae</taxon>
        <taxon>Pentapetalae</taxon>
        <taxon>rosids</taxon>
        <taxon>malvids</taxon>
        <taxon>Sapindales</taxon>
        <taxon>Anacardiaceae</taxon>
        <taxon>Pistacia</taxon>
    </lineage>
</organism>
<keyword evidence="2" id="KW-1185">Reference proteome</keyword>
<name>A0ACC0YT56_9ROSI</name>
<protein>
    <submittedName>
        <fullName evidence="1">Uncharacterized protein</fullName>
    </submittedName>
</protein>
<evidence type="ECO:0000313" key="2">
    <source>
        <dbReference type="Proteomes" id="UP001163603"/>
    </source>
</evidence>
<reference evidence="2" key="1">
    <citation type="journal article" date="2023" name="G3 (Bethesda)">
        <title>Genome assembly and association tests identify interacting loci associated with vigor, precocity, and sex in interspecific pistachio rootstocks.</title>
        <authorList>
            <person name="Palmer W."/>
            <person name="Jacygrad E."/>
            <person name="Sagayaradj S."/>
            <person name="Cavanaugh K."/>
            <person name="Han R."/>
            <person name="Bertier L."/>
            <person name="Beede B."/>
            <person name="Kafkas S."/>
            <person name="Golino D."/>
            <person name="Preece J."/>
            <person name="Michelmore R."/>
        </authorList>
    </citation>
    <scope>NUCLEOTIDE SEQUENCE [LARGE SCALE GENOMIC DNA]</scope>
</reference>
<gene>
    <name evidence="1" type="ORF">Pint_28106</name>
</gene>